<sequence length="52" mass="5898">MKLKGTAILLEKEETRCVFCGNEKDLQKKYGEIICSSCLEKLIKAGFESDKK</sequence>
<organism evidence="1 2">
    <name type="scientific">Candidatus Caccousia avicola</name>
    <dbReference type="NCBI Taxonomy" id="2840721"/>
    <lineage>
        <taxon>Bacteria</taxon>
        <taxon>Bacillati</taxon>
        <taxon>Bacillota</taxon>
        <taxon>Clostridia</taxon>
        <taxon>Eubacteriales</taxon>
        <taxon>Oscillospiraceae</taxon>
        <taxon>Oscillospiraceae incertae sedis</taxon>
        <taxon>Candidatus Caccousia</taxon>
    </lineage>
</organism>
<dbReference type="EMBL" id="DVGZ01000047">
    <property type="protein sequence ID" value="HIR46983.1"/>
    <property type="molecule type" value="Genomic_DNA"/>
</dbReference>
<name>A0A9D1AML5_9FIRM</name>
<protein>
    <submittedName>
        <fullName evidence="1">Uncharacterized protein</fullName>
    </submittedName>
</protein>
<accession>A0A9D1AML5</accession>
<reference evidence="1" key="2">
    <citation type="journal article" date="2021" name="PeerJ">
        <title>Extensive microbial diversity within the chicken gut microbiome revealed by metagenomics and culture.</title>
        <authorList>
            <person name="Gilroy R."/>
            <person name="Ravi A."/>
            <person name="Getino M."/>
            <person name="Pursley I."/>
            <person name="Horton D.L."/>
            <person name="Alikhan N.F."/>
            <person name="Baker D."/>
            <person name="Gharbi K."/>
            <person name="Hall N."/>
            <person name="Watson M."/>
            <person name="Adriaenssens E.M."/>
            <person name="Foster-Nyarko E."/>
            <person name="Jarju S."/>
            <person name="Secka A."/>
            <person name="Antonio M."/>
            <person name="Oren A."/>
            <person name="Chaudhuri R.R."/>
            <person name="La Ragione R."/>
            <person name="Hildebrand F."/>
            <person name="Pallen M.J."/>
        </authorList>
    </citation>
    <scope>NUCLEOTIDE SEQUENCE</scope>
    <source>
        <strain evidence="1">ChiSxjej1B13-7958</strain>
    </source>
</reference>
<evidence type="ECO:0000313" key="1">
    <source>
        <dbReference type="EMBL" id="HIR46983.1"/>
    </source>
</evidence>
<reference evidence="1" key="1">
    <citation type="submission" date="2020-10" db="EMBL/GenBank/DDBJ databases">
        <authorList>
            <person name="Gilroy R."/>
        </authorList>
    </citation>
    <scope>NUCLEOTIDE SEQUENCE</scope>
    <source>
        <strain evidence="1">ChiSxjej1B13-7958</strain>
    </source>
</reference>
<evidence type="ECO:0000313" key="2">
    <source>
        <dbReference type="Proteomes" id="UP000824242"/>
    </source>
</evidence>
<dbReference type="AlphaFoldDB" id="A0A9D1AML5"/>
<proteinExistence type="predicted"/>
<gene>
    <name evidence="1" type="ORF">IAB89_04900</name>
</gene>
<dbReference type="Proteomes" id="UP000824242">
    <property type="component" value="Unassembled WGS sequence"/>
</dbReference>
<comment type="caution">
    <text evidence="1">The sequence shown here is derived from an EMBL/GenBank/DDBJ whole genome shotgun (WGS) entry which is preliminary data.</text>
</comment>